<evidence type="ECO:0000256" key="12">
    <source>
        <dbReference type="PIRSR" id="PIRSR612734-2"/>
    </source>
</evidence>
<comment type="similarity">
    <text evidence="3">Belongs to the dihydroxyacetone kinase (DAK) family.</text>
</comment>
<organism evidence="15 16">
    <name type="scientific">Ajellomyces capsulatus</name>
    <name type="common">Darling's disease fungus</name>
    <name type="synonym">Histoplasma capsulatum</name>
    <dbReference type="NCBI Taxonomy" id="5037"/>
    <lineage>
        <taxon>Eukaryota</taxon>
        <taxon>Fungi</taxon>
        <taxon>Dikarya</taxon>
        <taxon>Ascomycota</taxon>
        <taxon>Pezizomycotina</taxon>
        <taxon>Eurotiomycetes</taxon>
        <taxon>Eurotiomycetidae</taxon>
        <taxon>Onygenales</taxon>
        <taxon>Ajellomycetaceae</taxon>
        <taxon>Histoplasma</taxon>
    </lineage>
</organism>
<keyword evidence="7" id="KW-0319">Glycerol metabolism</keyword>
<evidence type="ECO:0000256" key="5">
    <source>
        <dbReference type="ARBA" id="ARBA00022741"/>
    </source>
</evidence>
<comment type="catalytic activity">
    <reaction evidence="9">
        <text>D-glyceraldehyde + ATP = D-glyceraldehyde 3-phosphate + ADP + H(+)</text>
        <dbReference type="Rhea" id="RHEA:13941"/>
        <dbReference type="ChEBI" id="CHEBI:15378"/>
        <dbReference type="ChEBI" id="CHEBI:17378"/>
        <dbReference type="ChEBI" id="CHEBI:30616"/>
        <dbReference type="ChEBI" id="CHEBI:59776"/>
        <dbReference type="ChEBI" id="CHEBI:456216"/>
        <dbReference type="EC" id="2.7.1.28"/>
    </reaction>
</comment>
<keyword evidence="4" id="KW-0808">Transferase</keyword>
<evidence type="ECO:0000259" key="14">
    <source>
        <dbReference type="PROSITE" id="PS51481"/>
    </source>
</evidence>
<evidence type="ECO:0000259" key="13">
    <source>
        <dbReference type="PROSITE" id="PS51480"/>
    </source>
</evidence>
<dbReference type="OrthoDB" id="1724672at2759"/>
<dbReference type="AlphaFoldDB" id="A0A8H7YGY5"/>
<dbReference type="Proteomes" id="UP000670092">
    <property type="component" value="Unassembled WGS sequence"/>
</dbReference>
<dbReference type="Gene3D" id="3.40.50.10440">
    <property type="entry name" value="Dihydroxyacetone kinase, domain 1"/>
    <property type="match status" value="1"/>
</dbReference>
<keyword evidence="5" id="KW-0547">Nucleotide-binding</keyword>
<dbReference type="InterPro" id="IPR012734">
    <property type="entry name" value="DhaK_ATP"/>
</dbReference>
<dbReference type="InterPro" id="IPR036117">
    <property type="entry name" value="DhaL_dom_sf"/>
</dbReference>
<evidence type="ECO:0000256" key="1">
    <source>
        <dbReference type="ARBA" id="ARBA00003264"/>
    </source>
</evidence>
<dbReference type="SMART" id="SM01120">
    <property type="entry name" value="Dak2"/>
    <property type="match status" value="1"/>
</dbReference>
<dbReference type="InterPro" id="IPR050861">
    <property type="entry name" value="Dihydroxyacetone_Kinase"/>
</dbReference>
<dbReference type="EMBL" id="JAEVHI010000005">
    <property type="protein sequence ID" value="KAG5291066.1"/>
    <property type="molecule type" value="Genomic_DNA"/>
</dbReference>
<evidence type="ECO:0000256" key="10">
    <source>
        <dbReference type="ARBA" id="ARBA00048898"/>
    </source>
</evidence>
<evidence type="ECO:0000313" key="16">
    <source>
        <dbReference type="Proteomes" id="UP000670092"/>
    </source>
</evidence>
<dbReference type="FunFam" id="1.25.40.340:FF:000001">
    <property type="entry name" value="Dihydroxyacetone kinase 1"/>
    <property type="match status" value="1"/>
</dbReference>
<dbReference type="PROSITE" id="PS51481">
    <property type="entry name" value="DHAK"/>
    <property type="match status" value="1"/>
</dbReference>
<dbReference type="InterPro" id="IPR004006">
    <property type="entry name" value="DhaK_dom"/>
</dbReference>
<dbReference type="FunFam" id="3.40.50.10440:FF:000002">
    <property type="entry name" value="Dihydroxyacetone kinase"/>
    <property type="match status" value="1"/>
</dbReference>
<dbReference type="VEuPathDB" id="FungiDB:I7I52_08276"/>
<dbReference type="Gene3D" id="3.30.1180.20">
    <property type="entry name" value="Dihydroxyacetone kinase, domain 2"/>
    <property type="match status" value="1"/>
</dbReference>
<evidence type="ECO:0000256" key="9">
    <source>
        <dbReference type="ARBA" id="ARBA00047974"/>
    </source>
</evidence>
<dbReference type="PANTHER" id="PTHR28629">
    <property type="entry name" value="TRIOKINASE/FMN CYCLASE"/>
    <property type="match status" value="1"/>
</dbReference>
<evidence type="ECO:0000256" key="7">
    <source>
        <dbReference type="ARBA" id="ARBA00022798"/>
    </source>
</evidence>
<evidence type="ECO:0000256" key="4">
    <source>
        <dbReference type="ARBA" id="ARBA00022679"/>
    </source>
</evidence>
<dbReference type="SUPFAM" id="SSF101473">
    <property type="entry name" value="DhaL-like"/>
    <property type="match status" value="1"/>
</dbReference>
<sequence length="596" mass="62677">MQTKHFFSDPIEIVNSALASLTLTNPSLAFDRPNKIIYRRPTPESATTPKVSIVSGGGSGHEPAFAGFVGKGLLTAAVAGTIFASPSAEQVRTAVMERIETSKGVFVIAVNYTGDVMNFGMATEKAKAAGIKAEFFAIGDDVGVGRTKGGRVGRRGIGGSILVLKIAGALAESGSSLDDVYRISQLAAANIVSLGASLEHVHVPGRGIPDTNSDEMIPHDEIEVGMGIHNEPGSDRIKATGEELIKRMLVQLLDQNDKDRAFLKYSASDEFVLLINNLGAVSTLELSAVTSEVTAQLARDYCIKPVRIIQGAFLTSLNGVGFSISLLRLVDTGLGPGKSLLDLLDSPSEAVGWSAPVATSTWENRSEATYDTKKAVVAEETPSNLQLDPTILKKVLTSGLNRVIDAEPLITKYDTIVGDGDCGIGLKRGAQAILSYLDAPPTPLTYDLVTSLHKIITIVENTMDGTSGAVYAIFLNALAHGLREQAPGSAPKPVTPKVWSAALHHSLRALGKYTPAQVGDRTLIDALAPFITTLAESGDLGAAVKAAEDATEATKHMKASLGRAVYVGGEEEWIGKVPDPGAFGLAQFLRGVADAV</sequence>
<dbReference type="PANTHER" id="PTHR28629:SF14">
    <property type="entry name" value="DIHYDROXYACETONE KINASE 1"/>
    <property type="match status" value="1"/>
</dbReference>
<comment type="caution">
    <text evidence="15">The sequence shown here is derived from an EMBL/GenBank/DDBJ whole genome shotgun (WGS) entry which is preliminary data.</text>
</comment>
<dbReference type="GO" id="GO:0004371">
    <property type="term" value="F:glycerone kinase activity"/>
    <property type="evidence" value="ECO:0007669"/>
    <property type="project" value="UniProtKB-EC"/>
</dbReference>
<dbReference type="SUPFAM" id="SSF82549">
    <property type="entry name" value="DAK1/DegV-like"/>
    <property type="match status" value="1"/>
</dbReference>
<dbReference type="GO" id="GO:0019588">
    <property type="term" value="P:anaerobic glycerol catabolic process"/>
    <property type="evidence" value="ECO:0007669"/>
    <property type="project" value="UniProtKB-UniPathway"/>
</dbReference>
<dbReference type="GO" id="GO:0005829">
    <property type="term" value="C:cytosol"/>
    <property type="evidence" value="ECO:0007669"/>
    <property type="project" value="TreeGrafter"/>
</dbReference>
<name>A0A8H7YGY5_AJECA</name>
<accession>A0A8H7YGY5</accession>
<evidence type="ECO:0000256" key="2">
    <source>
        <dbReference type="ARBA" id="ARBA00004778"/>
    </source>
</evidence>
<dbReference type="FunFam" id="3.30.1180.20:FF:000001">
    <property type="entry name" value="Dihydroxyacetone kinase 1"/>
    <property type="match status" value="1"/>
</dbReference>
<dbReference type="Gene3D" id="1.25.40.340">
    <property type="match status" value="1"/>
</dbReference>
<keyword evidence="6 15" id="KW-0418">Kinase</keyword>
<gene>
    <name evidence="15" type="ORF">I7I52_08276</name>
</gene>
<comment type="pathway">
    <text evidence="2">Polyol metabolism; glycerol fermentation; glycerone phosphate from glycerol (oxidative route): step 2/2.</text>
</comment>
<dbReference type="UniPathway" id="UPA00617">
    <property type="reaction ID" value="UER00669"/>
</dbReference>
<feature type="domain" description="DhaL" evidence="13">
    <location>
        <begin position="390"/>
        <end position="594"/>
    </location>
</feature>
<dbReference type="GO" id="GO:0005524">
    <property type="term" value="F:ATP binding"/>
    <property type="evidence" value="ECO:0007669"/>
    <property type="project" value="UniProtKB-KW"/>
</dbReference>
<keyword evidence="8" id="KW-0067">ATP-binding</keyword>
<comment type="function">
    <text evidence="1">Catalyzes both the phosphorylation of dihydroxyacetone and of glyceraldehyde.</text>
</comment>
<dbReference type="NCBIfam" id="TIGR02361">
    <property type="entry name" value="dak_ATP"/>
    <property type="match status" value="1"/>
</dbReference>
<evidence type="ECO:0000256" key="11">
    <source>
        <dbReference type="PIRSR" id="PIRSR612734-1"/>
    </source>
</evidence>
<dbReference type="Pfam" id="PF02734">
    <property type="entry name" value="Dak2"/>
    <property type="match status" value="1"/>
</dbReference>
<protein>
    <submittedName>
        <fullName evidence="15">Dihydroxyacetone kinase</fullName>
    </submittedName>
</protein>
<feature type="active site" description="Tele-hemiaminal-histidine intermediate" evidence="11">
    <location>
        <position position="229"/>
    </location>
</feature>
<feature type="binding site" evidence="12">
    <location>
        <begin position="58"/>
        <end position="61"/>
    </location>
    <ligand>
        <name>substrate</name>
    </ligand>
</feature>
<evidence type="ECO:0000256" key="3">
    <source>
        <dbReference type="ARBA" id="ARBA00008757"/>
    </source>
</evidence>
<dbReference type="InterPro" id="IPR004007">
    <property type="entry name" value="DhaL_dom"/>
</dbReference>
<dbReference type="Pfam" id="PF02733">
    <property type="entry name" value="Dak1"/>
    <property type="match status" value="1"/>
</dbReference>
<reference evidence="15 16" key="1">
    <citation type="submission" date="2021-01" db="EMBL/GenBank/DDBJ databases">
        <title>Chromosome-level genome assembly of a human fungal pathogen reveals clustering of transcriptionally co-regulated genes.</title>
        <authorList>
            <person name="Voorhies M."/>
            <person name="Cohen S."/>
            <person name="Shea T.P."/>
            <person name="Petrus S."/>
            <person name="Munoz J.F."/>
            <person name="Poplawski S."/>
            <person name="Goldman W.E."/>
            <person name="Michael T."/>
            <person name="Cuomo C.A."/>
            <person name="Sil A."/>
            <person name="Beyhan S."/>
        </authorList>
    </citation>
    <scope>NUCLEOTIDE SEQUENCE [LARGE SCALE GENOMIC DNA]</scope>
    <source>
        <strain evidence="15 16">G184AR</strain>
    </source>
</reference>
<feature type="binding site" evidence="12">
    <location>
        <position position="115"/>
    </location>
    <ligand>
        <name>substrate</name>
    </ligand>
</feature>
<feature type="domain" description="DhaK" evidence="14">
    <location>
        <begin position="9"/>
        <end position="353"/>
    </location>
</feature>
<dbReference type="PROSITE" id="PS51480">
    <property type="entry name" value="DHAL"/>
    <property type="match status" value="1"/>
</dbReference>
<evidence type="ECO:0000256" key="8">
    <source>
        <dbReference type="ARBA" id="ARBA00022840"/>
    </source>
</evidence>
<evidence type="ECO:0000256" key="6">
    <source>
        <dbReference type="ARBA" id="ARBA00022777"/>
    </source>
</evidence>
<dbReference type="GO" id="GO:0050354">
    <property type="term" value="F:triokinase activity"/>
    <property type="evidence" value="ECO:0007669"/>
    <property type="project" value="UniProtKB-EC"/>
</dbReference>
<proteinExistence type="inferred from homology"/>
<evidence type="ECO:0000313" key="15">
    <source>
        <dbReference type="EMBL" id="KAG5291066.1"/>
    </source>
</evidence>
<comment type="catalytic activity">
    <reaction evidence="10">
        <text>dihydroxyacetone + ATP = dihydroxyacetone phosphate + ADP + H(+)</text>
        <dbReference type="Rhea" id="RHEA:15773"/>
        <dbReference type="ChEBI" id="CHEBI:15378"/>
        <dbReference type="ChEBI" id="CHEBI:16016"/>
        <dbReference type="ChEBI" id="CHEBI:30616"/>
        <dbReference type="ChEBI" id="CHEBI:57642"/>
        <dbReference type="ChEBI" id="CHEBI:456216"/>
        <dbReference type="EC" id="2.7.1.29"/>
    </reaction>
</comment>